<evidence type="ECO:0000313" key="3">
    <source>
        <dbReference type="Proteomes" id="UP000288178"/>
    </source>
</evidence>
<comment type="caution">
    <text evidence="2">The sequence shown here is derived from an EMBL/GenBank/DDBJ whole genome shotgun (WGS) entry which is preliminary data.</text>
</comment>
<dbReference type="GO" id="GO:0006355">
    <property type="term" value="P:regulation of DNA-templated transcription"/>
    <property type="evidence" value="ECO:0007669"/>
    <property type="project" value="InterPro"/>
</dbReference>
<dbReference type="GO" id="GO:0003677">
    <property type="term" value="F:DNA binding"/>
    <property type="evidence" value="ECO:0007669"/>
    <property type="project" value="InterPro"/>
</dbReference>
<sequence>MARPPVHPRVRIETSLAGLAEVYRTRPPKLKLLEEGSAMPVLGAGEGRPAPAYHYIRRVHVRQQQPNSVIALWLDERIFRLAPQRFRRELIIPPLLDLAGGQIAKATQTLTVSAAGPMAAQALAISEGAPVAEVRRVVCDAEGTVIYVCDLVYRSDYIQWEIDLLGPKG</sequence>
<gene>
    <name evidence="2" type="ORF">ENE75_14550</name>
</gene>
<dbReference type="SMART" id="SM00866">
    <property type="entry name" value="UTRA"/>
    <property type="match status" value="1"/>
</dbReference>
<dbReference type="Pfam" id="PF07702">
    <property type="entry name" value="UTRA"/>
    <property type="match status" value="1"/>
</dbReference>
<dbReference type="EMBL" id="SACT01000004">
    <property type="protein sequence ID" value="RVT51133.1"/>
    <property type="molecule type" value="Genomic_DNA"/>
</dbReference>
<dbReference type="SUPFAM" id="SSF64288">
    <property type="entry name" value="Chorismate lyase-like"/>
    <property type="match status" value="1"/>
</dbReference>
<dbReference type="InterPro" id="IPR028978">
    <property type="entry name" value="Chorismate_lyase_/UTRA_dom_sf"/>
</dbReference>
<dbReference type="InterPro" id="IPR011663">
    <property type="entry name" value="UTRA"/>
</dbReference>
<evidence type="ECO:0000259" key="1">
    <source>
        <dbReference type="SMART" id="SM00866"/>
    </source>
</evidence>
<protein>
    <submittedName>
        <fullName evidence="2">UTRA domain-containing protein</fullName>
    </submittedName>
</protein>
<dbReference type="AlphaFoldDB" id="A0A3S2U2L7"/>
<accession>A0A3S2U2L7</accession>
<evidence type="ECO:0000313" key="2">
    <source>
        <dbReference type="EMBL" id="RVT51133.1"/>
    </source>
</evidence>
<organism evidence="2 3">
    <name type="scientific">Rubrivivax albus</name>
    <dbReference type="NCBI Taxonomy" id="2499835"/>
    <lineage>
        <taxon>Bacteria</taxon>
        <taxon>Pseudomonadati</taxon>
        <taxon>Pseudomonadota</taxon>
        <taxon>Betaproteobacteria</taxon>
        <taxon>Burkholderiales</taxon>
        <taxon>Sphaerotilaceae</taxon>
        <taxon>Rubrivivax</taxon>
    </lineage>
</organism>
<dbReference type="Gene3D" id="3.40.1410.10">
    <property type="entry name" value="Chorismate lyase-like"/>
    <property type="match status" value="1"/>
</dbReference>
<keyword evidence="3" id="KW-1185">Reference proteome</keyword>
<dbReference type="Proteomes" id="UP000288178">
    <property type="component" value="Unassembled WGS sequence"/>
</dbReference>
<name>A0A3S2U2L7_9BURK</name>
<feature type="domain" description="UbiC transcription regulator-associated" evidence="1">
    <location>
        <begin position="23"/>
        <end position="159"/>
    </location>
</feature>
<reference evidence="2 3" key="1">
    <citation type="submission" date="2019-01" db="EMBL/GenBank/DDBJ databases">
        <authorList>
            <person name="Chen W.-M."/>
        </authorList>
    </citation>
    <scope>NUCLEOTIDE SEQUENCE [LARGE SCALE GENOMIC DNA]</scope>
    <source>
        <strain evidence="2 3">ICH-3</strain>
    </source>
</reference>
<proteinExistence type="predicted"/>